<dbReference type="EMBL" id="GL377603">
    <property type="protein sequence ID" value="EFJ20132.1"/>
    <property type="molecule type" value="Genomic_DNA"/>
</dbReference>
<sequence length="186" mass="20310">MVWVWGSGIQHRGVAHGVRSNCGGGAFGARGRTLGPAVTRGGKLPRGRGHRDAELANLGLNKGGPRAGAQGAIAWGTRAWGAGSFPMASRTQLFSKFSSTTTSKDDIAVEQEVEEDDGGDEEEGDDDEERERKTRNPDYFSLSHEDVRWLMPVKLNLKVFPIEYFNIMDEFLAKQASTSPTFLLLI</sequence>
<name>D8S5X1_SELML</name>
<protein>
    <submittedName>
        <fullName evidence="2">Uncharacterized protein</fullName>
    </submittedName>
</protein>
<feature type="compositionally biased region" description="Acidic residues" evidence="1">
    <location>
        <begin position="108"/>
        <end position="129"/>
    </location>
</feature>
<evidence type="ECO:0000313" key="3">
    <source>
        <dbReference type="Proteomes" id="UP000001514"/>
    </source>
</evidence>
<proteinExistence type="predicted"/>
<dbReference type="Proteomes" id="UP000001514">
    <property type="component" value="Unassembled WGS sequence"/>
</dbReference>
<accession>D8S5X1</accession>
<reference evidence="2 3" key="1">
    <citation type="journal article" date="2011" name="Science">
        <title>The Selaginella genome identifies genetic changes associated with the evolution of vascular plants.</title>
        <authorList>
            <person name="Banks J.A."/>
            <person name="Nishiyama T."/>
            <person name="Hasebe M."/>
            <person name="Bowman J.L."/>
            <person name="Gribskov M."/>
            <person name="dePamphilis C."/>
            <person name="Albert V.A."/>
            <person name="Aono N."/>
            <person name="Aoyama T."/>
            <person name="Ambrose B.A."/>
            <person name="Ashton N.W."/>
            <person name="Axtell M.J."/>
            <person name="Barker E."/>
            <person name="Barker M.S."/>
            <person name="Bennetzen J.L."/>
            <person name="Bonawitz N.D."/>
            <person name="Chapple C."/>
            <person name="Cheng C."/>
            <person name="Correa L.G."/>
            <person name="Dacre M."/>
            <person name="DeBarry J."/>
            <person name="Dreyer I."/>
            <person name="Elias M."/>
            <person name="Engstrom E.M."/>
            <person name="Estelle M."/>
            <person name="Feng L."/>
            <person name="Finet C."/>
            <person name="Floyd S.K."/>
            <person name="Frommer W.B."/>
            <person name="Fujita T."/>
            <person name="Gramzow L."/>
            <person name="Gutensohn M."/>
            <person name="Harholt J."/>
            <person name="Hattori M."/>
            <person name="Heyl A."/>
            <person name="Hirai T."/>
            <person name="Hiwatashi Y."/>
            <person name="Ishikawa M."/>
            <person name="Iwata M."/>
            <person name="Karol K.G."/>
            <person name="Koehler B."/>
            <person name="Kolukisaoglu U."/>
            <person name="Kubo M."/>
            <person name="Kurata T."/>
            <person name="Lalonde S."/>
            <person name="Li K."/>
            <person name="Li Y."/>
            <person name="Litt A."/>
            <person name="Lyons E."/>
            <person name="Manning G."/>
            <person name="Maruyama T."/>
            <person name="Michael T.P."/>
            <person name="Mikami K."/>
            <person name="Miyazaki S."/>
            <person name="Morinaga S."/>
            <person name="Murata T."/>
            <person name="Mueller-Roeber B."/>
            <person name="Nelson D.R."/>
            <person name="Obara M."/>
            <person name="Oguri Y."/>
            <person name="Olmstead R.G."/>
            <person name="Onodera N."/>
            <person name="Petersen B.L."/>
            <person name="Pils B."/>
            <person name="Prigge M."/>
            <person name="Rensing S.A."/>
            <person name="Riano-Pachon D.M."/>
            <person name="Roberts A.W."/>
            <person name="Sato Y."/>
            <person name="Scheller H.V."/>
            <person name="Schulz B."/>
            <person name="Schulz C."/>
            <person name="Shakirov E.V."/>
            <person name="Shibagaki N."/>
            <person name="Shinohara N."/>
            <person name="Shippen D.E."/>
            <person name="Soerensen I."/>
            <person name="Sotooka R."/>
            <person name="Sugimoto N."/>
            <person name="Sugita M."/>
            <person name="Sumikawa N."/>
            <person name="Tanurdzic M."/>
            <person name="Theissen G."/>
            <person name="Ulvskov P."/>
            <person name="Wakazuki S."/>
            <person name="Weng J.K."/>
            <person name="Willats W.W."/>
            <person name="Wipf D."/>
            <person name="Wolf P.G."/>
            <person name="Yang L."/>
            <person name="Zimmer A.D."/>
            <person name="Zhu Q."/>
            <person name="Mitros T."/>
            <person name="Hellsten U."/>
            <person name="Loque D."/>
            <person name="Otillar R."/>
            <person name="Salamov A."/>
            <person name="Schmutz J."/>
            <person name="Shapiro H."/>
            <person name="Lindquist E."/>
            <person name="Lucas S."/>
            <person name="Rokhsar D."/>
            <person name="Grigoriev I.V."/>
        </authorList>
    </citation>
    <scope>NUCLEOTIDE SEQUENCE [LARGE SCALE GENOMIC DNA]</scope>
</reference>
<keyword evidence="3" id="KW-1185">Reference proteome</keyword>
<dbReference type="Gramene" id="EFJ20132">
    <property type="protein sequence ID" value="EFJ20132"/>
    <property type="gene ID" value="SELMODRAFT_418499"/>
</dbReference>
<dbReference type="HOGENOM" id="CLU_104385_0_0_1"/>
<dbReference type="AlphaFoldDB" id="D8S5X1"/>
<feature type="region of interest" description="Disordered" evidence="1">
    <location>
        <begin position="103"/>
        <end position="137"/>
    </location>
</feature>
<dbReference type="KEGG" id="smo:SELMODRAFT_418499"/>
<organism evidence="3">
    <name type="scientific">Selaginella moellendorffii</name>
    <name type="common">Spikemoss</name>
    <dbReference type="NCBI Taxonomy" id="88036"/>
    <lineage>
        <taxon>Eukaryota</taxon>
        <taxon>Viridiplantae</taxon>
        <taxon>Streptophyta</taxon>
        <taxon>Embryophyta</taxon>
        <taxon>Tracheophyta</taxon>
        <taxon>Lycopodiopsida</taxon>
        <taxon>Selaginellales</taxon>
        <taxon>Selaginellaceae</taxon>
        <taxon>Selaginella</taxon>
    </lineage>
</organism>
<gene>
    <name evidence="2" type="ORF">SELMODRAFT_418499</name>
</gene>
<evidence type="ECO:0000313" key="2">
    <source>
        <dbReference type="EMBL" id="EFJ20132.1"/>
    </source>
</evidence>
<dbReference type="InParanoid" id="D8S5X1"/>
<evidence type="ECO:0000256" key="1">
    <source>
        <dbReference type="SAM" id="MobiDB-lite"/>
    </source>
</evidence>